<name>A0ABS9NP60_9NEIS</name>
<dbReference type="Proteomes" id="UP001298424">
    <property type="component" value="Unassembled WGS sequence"/>
</dbReference>
<reference evidence="2 3" key="1">
    <citation type="submission" date="2022-02" db="EMBL/GenBank/DDBJ databases">
        <title>Genome sequence data of Kingella unionensis sp. nov. strain CICC 24913 (CCUG 75125).</title>
        <authorList>
            <person name="Xiao M."/>
        </authorList>
    </citation>
    <scope>NUCLEOTIDE SEQUENCE [LARGE SCALE GENOMIC DNA]</scope>
    <source>
        <strain evidence="2 3">CICC 24913</strain>
    </source>
</reference>
<feature type="signal peptide" evidence="1">
    <location>
        <begin position="1"/>
        <end position="23"/>
    </location>
</feature>
<sequence>MRRILLPFTLSAVLLGLSAAASAGESIHFNSPSGKIHCAGDSRLEFGKDGWWGVTCEIRDSVENIRPQQKRPSVEECPLDWGNSFSLEANGRPTVDCRGDTSMKAGSPTLAYGKTIRGRGWQCTSHQDGMLCKNRSGHGFKLSSKLQQLF</sequence>
<dbReference type="Pfam" id="PF20341">
    <property type="entry name" value="DUF6636"/>
    <property type="match status" value="1"/>
</dbReference>
<evidence type="ECO:0000313" key="2">
    <source>
        <dbReference type="EMBL" id="MCG6504557.1"/>
    </source>
</evidence>
<comment type="caution">
    <text evidence="2">The sequence shown here is derived from an EMBL/GenBank/DDBJ whole genome shotgun (WGS) entry which is preliminary data.</text>
</comment>
<accession>A0ABS9NP60</accession>
<gene>
    <name evidence="2" type="ORF">MB824_08615</name>
</gene>
<keyword evidence="3" id="KW-1185">Reference proteome</keyword>
<evidence type="ECO:0000313" key="3">
    <source>
        <dbReference type="Proteomes" id="UP001298424"/>
    </source>
</evidence>
<feature type="chain" id="PRO_5047214109" evidence="1">
    <location>
        <begin position="24"/>
        <end position="150"/>
    </location>
</feature>
<dbReference type="InterPro" id="IPR046576">
    <property type="entry name" value="DUF6636"/>
</dbReference>
<organism evidence="2 3">
    <name type="scientific">Kingella pumchi</name>
    <dbReference type="NCBI Taxonomy" id="2779506"/>
    <lineage>
        <taxon>Bacteria</taxon>
        <taxon>Pseudomonadati</taxon>
        <taxon>Pseudomonadota</taxon>
        <taxon>Betaproteobacteria</taxon>
        <taxon>Neisseriales</taxon>
        <taxon>Neisseriaceae</taxon>
        <taxon>Kingella</taxon>
    </lineage>
</organism>
<proteinExistence type="predicted"/>
<protein>
    <submittedName>
        <fullName evidence="2">Uncharacterized protein</fullName>
    </submittedName>
</protein>
<dbReference type="EMBL" id="JAKOOW010000032">
    <property type="protein sequence ID" value="MCG6504557.1"/>
    <property type="molecule type" value="Genomic_DNA"/>
</dbReference>
<keyword evidence="1" id="KW-0732">Signal</keyword>
<dbReference type="RefSeq" id="WP_238748066.1">
    <property type="nucleotide sequence ID" value="NZ_JAKOOW010000032.1"/>
</dbReference>
<evidence type="ECO:0000256" key="1">
    <source>
        <dbReference type="SAM" id="SignalP"/>
    </source>
</evidence>